<dbReference type="EMBL" id="PZHX01000011">
    <property type="protein sequence ID" value="PTK30684.1"/>
    <property type="molecule type" value="Genomic_DNA"/>
</dbReference>
<organism evidence="2 3">
    <name type="scientific">Staphylococcus hominis</name>
    <dbReference type="NCBI Taxonomy" id="1290"/>
    <lineage>
        <taxon>Bacteria</taxon>
        <taxon>Bacillati</taxon>
        <taxon>Bacillota</taxon>
        <taxon>Bacilli</taxon>
        <taxon>Bacillales</taxon>
        <taxon>Staphylococcaceae</taxon>
        <taxon>Staphylococcus</taxon>
    </lineage>
</organism>
<protein>
    <recommendedName>
        <fullName evidence="1">Transposase IS204/IS1001/IS1096/IS1165 DDE domain-containing protein</fullName>
    </recommendedName>
</protein>
<reference evidence="2 3" key="1">
    <citation type="journal article" date="2016" name="Front. Microbiol.">
        <title>Comprehensive Phylogenetic Analysis of Bovine Non-aureus Staphylococci Species Based on Whole-Genome Sequencing.</title>
        <authorList>
            <person name="Naushad S."/>
            <person name="Barkema H.W."/>
            <person name="Luby C."/>
            <person name="Condas L.A."/>
            <person name="Nobrega D.B."/>
            <person name="Carson D.A."/>
            <person name="De Buck J."/>
        </authorList>
    </citation>
    <scope>NUCLEOTIDE SEQUENCE [LARGE SCALE GENOMIC DNA]</scope>
    <source>
        <strain evidence="2 3">SNUC 5336</strain>
    </source>
</reference>
<evidence type="ECO:0000313" key="2">
    <source>
        <dbReference type="EMBL" id="PTK30684.1"/>
    </source>
</evidence>
<dbReference type="RefSeq" id="WP_107640251.1">
    <property type="nucleotide sequence ID" value="NZ_PZHX01000011.1"/>
</dbReference>
<dbReference type="AlphaFoldDB" id="A0A974KXH9"/>
<sequence>MNILERFLPYVENALIYDVSNGPTEGMNNKMKLIKHIGYGYANFRNFRAIILLQF</sequence>
<feature type="domain" description="Transposase IS204/IS1001/IS1096/IS1165 DDE" evidence="1">
    <location>
        <begin position="4"/>
        <end position="51"/>
    </location>
</feature>
<gene>
    <name evidence="2" type="ORF">BUZ51_06735</name>
</gene>
<evidence type="ECO:0000259" key="1">
    <source>
        <dbReference type="Pfam" id="PF01610"/>
    </source>
</evidence>
<dbReference type="Proteomes" id="UP000241540">
    <property type="component" value="Unassembled WGS sequence"/>
</dbReference>
<comment type="caution">
    <text evidence="2">The sequence shown here is derived from an EMBL/GenBank/DDBJ whole genome shotgun (WGS) entry which is preliminary data.</text>
</comment>
<dbReference type="InterPro" id="IPR002560">
    <property type="entry name" value="Transposase_DDE"/>
</dbReference>
<name>A0A974KXH9_STAHO</name>
<dbReference type="Pfam" id="PF01610">
    <property type="entry name" value="DDE_Tnp_ISL3"/>
    <property type="match status" value="1"/>
</dbReference>
<proteinExistence type="predicted"/>
<evidence type="ECO:0000313" key="3">
    <source>
        <dbReference type="Proteomes" id="UP000241540"/>
    </source>
</evidence>
<accession>A0A974KXH9</accession>